<dbReference type="EMBL" id="MCGT01000024">
    <property type="protein sequence ID" value="ORX50189.1"/>
    <property type="molecule type" value="Genomic_DNA"/>
</dbReference>
<name>A0A1X2GC11_9FUNG</name>
<evidence type="ECO:0000313" key="2">
    <source>
        <dbReference type="Proteomes" id="UP000242146"/>
    </source>
</evidence>
<accession>A0A1X2GC11</accession>
<reference evidence="1 2" key="1">
    <citation type="submission" date="2016-07" db="EMBL/GenBank/DDBJ databases">
        <title>Pervasive Adenine N6-methylation of Active Genes in Fungi.</title>
        <authorList>
            <consortium name="DOE Joint Genome Institute"/>
            <person name="Mondo S.J."/>
            <person name="Dannebaum R.O."/>
            <person name="Kuo R.C."/>
            <person name="Labutti K."/>
            <person name="Haridas S."/>
            <person name="Kuo A."/>
            <person name="Salamov A."/>
            <person name="Ahrendt S.R."/>
            <person name="Lipzen A."/>
            <person name="Sullivan W."/>
            <person name="Andreopoulos W.B."/>
            <person name="Clum A."/>
            <person name="Lindquist E."/>
            <person name="Daum C."/>
            <person name="Ramamoorthy G.K."/>
            <person name="Gryganskyi A."/>
            <person name="Culley D."/>
            <person name="Magnuson J.K."/>
            <person name="James T.Y."/>
            <person name="O'Malley M.A."/>
            <person name="Stajich J.E."/>
            <person name="Spatafora J.W."/>
            <person name="Visel A."/>
            <person name="Grigoriev I.V."/>
        </authorList>
    </citation>
    <scope>NUCLEOTIDE SEQUENCE [LARGE SCALE GENOMIC DNA]</scope>
    <source>
        <strain evidence="1 2">NRRL 3301</strain>
    </source>
</reference>
<dbReference type="Proteomes" id="UP000242146">
    <property type="component" value="Unassembled WGS sequence"/>
</dbReference>
<sequence length="52" mass="6129">MMVPRKVRVWLLSNYGWQKGWLAHLDAITLCSNTEKRFGHMNGDCVHRQESK</sequence>
<protein>
    <submittedName>
        <fullName evidence="1">Uncharacterized protein</fullName>
    </submittedName>
</protein>
<keyword evidence="2" id="KW-1185">Reference proteome</keyword>
<organism evidence="1 2">
    <name type="scientific">Hesseltinella vesiculosa</name>
    <dbReference type="NCBI Taxonomy" id="101127"/>
    <lineage>
        <taxon>Eukaryota</taxon>
        <taxon>Fungi</taxon>
        <taxon>Fungi incertae sedis</taxon>
        <taxon>Mucoromycota</taxon>
        <taxon>Mucoromycotina</taxon>
        <taxon>Mucoromycetes</taxon>
        <taxon>Mucorales</taxon>
        <taxon>Cunninghamellaceae</taxon>
        <taxon>Hesseltinella</taxon>
    </lineage>
</organism>
<gene>
    <name evidence="1" type="ORF">DM01DRAFT_1337857</name>
</gene>
<comment type="caution">
    <text evidence="1">The sequence shown here is derived from an EMBL/GenBank/DDBJ whole genome shotgun (WGS) entry which is preliminary data.</text>
</comment>
<proteinExistence type="predicted"/>
<evidence type="ECO:0000313" key="1">
    <source>
        <dbReference type="EMBL" id="ORX50189.1"/>
    </source>
</evidence>
<dbReference type="AlphaFoldDB" id="A0A1X2GC11"/>